<evidence type="ECO:0000313" key="5">
    <source>
        <dbReference type="EMBL" id="SDC28092.1"/>
    </source>
</evidence>
<evidence type="ECO:0000259" key="4">
    <source>
        <dbReference type="Pfam" id="PF24894"/>
    </source>
</evidence>
<dbReference type="InterPro" id="IPR011831">
    <property type="entry name" value="ADP-Glc_PPase"/>
</dbReference>
<organism evidence="5 6">
    <name type="scientific">Pelagirhabdus alkalitolerans</name>
    <dbReference type="NCBI Taxonomy" id="1612202"/>
    <lineage>
        <taxon>Bacteria</taxon>
        <taxon>Bacillati</taxon>
        <taxon>Bacillota</taxon>
        <taxon>Bacilli</taxon>
        <taxon>Bacillales</taxon>
        <taxon>Bacillaceae</taxon>
        <taxon>Pelagirhabdus</taxon>
    </lineage>
</organism>
<dbReference type="InterPro" id="IPR029044">
    <property type="entry name" value="Nucleotide-diphossugar_trans"/>
</dbReference>
<dbReference type="EMBL" id="FMYI01000006">
    <property type="protein sequence ID" value="SDC28092.1"/>
    <property type="molecule type" value="Genomic_DNA"/>
</dbReference>
<feature type="domain" description="Nucleotidyl transferase" evidence="3">
    <location>
        <begin position="27"/>
        <end position="154"/>
    </location>
</feature>
<sequence length="371" mass="42479">MKRTVGIVINSSNHLDLGQMIRNRSIHTIPIGGKYRLIDFSLSQLVNFSEDLYVGVIGSYNYRSLVDHLNQGQDWSFSRKSHDLTLLQGDKRAKIGSISRIALDDFYDNMPFFKKLPPHVDQVIISGSNIVSNINMDKVMETHRKTNADVTMLYKKDYQGEILNKEILIKRDQDRITNIYNRENESGEDGEVFIDHLVIKRELFDQILEEGNKRRVIDFIDLIEDNVSKLDVRGYEVESYVKIINSLNAYFECSQDMLKCQVQLELFKNKDQQIFTKSKDNHPTVYKKQALVKQSMIASGAVINGTVEKSIVFRNVVIEEGAHVKNSIIMQGTKINAGAYVENVITDKYVTIGQGEYRANHSDAPIFIMND</sequence>
<name>A0A1G6KAK3_9BACI</name>
<dbReference type="GO" id="GO:0005978">
    <property type="term" value="P:glycogen biosynthetic process"/>
    <property type="evidence" value="ECO:0007669"/>
    <property type="project" value="UniProtKB-KW"/>
</dbReference>
<dbReference type="SUPFAM" id="SSF51161">
    <property type="entry name" value="Trimeric LpxA-like enzymes"/>
    <property type="match status" value="1"/>
</dbReference>
<protein>
    <submittedName>
        <fullName evidence="5">Glucose-1-phosphate adenylyltransferase</fullName>
    </submittedName>
</protein>
<comment type="similarity">
    <text evidence="1">Belongs to the bacterial/plant glucose-1-phosphate adenylyltransferase family.</text>
</comment>
<keyword evidence="5" id="KW-0548">Nucleotidyltransferase</keyword>
<dbReference type="PANTHER" id="PTHR43523">
    <property type="entry name" value="GLUCOSE-1-PHOSPHATE ADENYLYLTRANSFERASE-RELATED"/>
    <property type="match status" value="1"/>
</dbReference>
<dbReference type="Proteomes" id="UP000242949">
    <property type="component" value="Unassembled WGS sequence"/>
</dbReference>
<proteinExistence type="inferred from homology"/>
<keyword evidence="2" id="KW-0320">Glycogen biosynthesis</keyword>
<dbReference type="OrthoDB" id="9801810at2"/>
<accession>A0A1G6KAK3</accession>
<dbReference type="CDD" id="cd04651">
    <property type="entry name" value="LbH_G1P_AT_C"/>
    <property type="match status" value="1"/>
</dbReference>
<dbReference type="SUPFAM" id="SSF53448">
    <property type="entry name" value="Nucleotide-diphospho-sugar transferases"/>
    <property type="match status" value="1"/>
</dbReference>
<feature type="domain" description="Glucose-1-phosphate adenylyltransferase/Bifunctional protein GlmU-like C-terminal hexapeptide" evidence="4">
    <location>
        <begin position="288"/>
        <end position="355"/>
    </location>
</feature>
<dbReference type="PANTHER" id="PTHR43523:SF6">
    <property type="entry name" value="GLYCOGEN BIOSYNTHESIS PROTEIN GLGD"/>
    <property type="match status" value="1"/>
</dbReference>
<gene>
    <name evidence="5" type="ORF">SAMN05421734_10621</name>
</gene>
<dbReference type="GO" id="GO:0008878">
    <property type="term" value="F:glucose-1-phosphate adenylyltransferase activity"/>
    <property type="evidence" value="ECO:0007669"/>
    <property type="project" value="InterPro"/>
</dbReference>
<dbReference type="NCBIfam" id="TIGR02092">
    <property type="entry name" value="glgD"/>
    <property type="match status" value="1"/>
</dbReference>
<dbReference type="STRING" id="1612202.SAMN05421734_10621"/>
<evidence type="ECO:0000256" key="1">
    <source>
        <dbReference type="ARBA" id="ARBA00010443"/>
    </source>
</evidence>
<evidence type="ECO:0000259" key="3">
    <source>
        <dbReference type="Pfam" id="PF00483"/>
    </source>
</evidence>
<keyword evidence="6" id="KW-1185">Reference proteome</keyword>
<dbReference type="InterPro" id="IPR056818">
    <property type="entry name" value="GlmU/GlgC-like_hexapep"/>
</dbReference>
<dbReference type="AlphaFoldDB" id="A0A1G6KAK3"/>
<dbReference type="RefSeq" id="WP_090795782.1">
    <property type="nucleotide sequence ID" value="NZ_FMYI01000006.1"/>
</dbReference>
<evidence type="ECO:0000256" key="2">
    <source>
        <dbReference type="ARBA" id="ARBA00023056"/>
    </source>
</evidence>
<dbReference type="Pfam" id="PF24894">
    <property type="entry name" value="Hexapep_GlmU"/>
    <property type="match status" value="1"/>
</dbReference>
<dbReference type="Gene3D" id="3.90.550.10">
    <property type="entry name" value="Spore Coat Polysaccharide Biosynthesis Protein SpsA, Chain A"/>
    <property type="match status" value="1"/>
</dbReference>
<dbReference type="InterPro" id="IPR005835">
    <property type="entry name" value="NTP_transferase_dom"/>
</dbReference>
<dbReference type="Pfam" id="PF00483">
    <property type="entry name" value="NTP_transferase"/>
    <property type="match status" value="1"/>
</dbReference>
<reference evidence="6" key="1">
    <citation type="submission" date="2016-09" db="EMBL/GenBank/DDBJ databases">
        <authorList>
            <person name="Varghese N."/>
            <person name="Submissions S."/>
        </authorList>
    </citation>
    <scope>NUCLEOTIDE SEQUENCE [LARGE SCALE GENOMIC DNA]</scope>
    <source>
        <strain evidence="6">S5</strain>
    </source>
</reference>
<dbReference type="Gene3D" id="2.160.10.10">
    <property type="entry name" value="Hexapeptide repeat proteins"/>
    <property type="match status" value="1"/>
</dbReference>
<keyword evidence="5" id="KW-0808">Transferase</keyword>
<dbReference type="InterPro" id="IPR011832">
    <property type="entry name" value="GlgDAde_trans"/>
</dbReference>
<dbReference type="InterPro" id="IPR011004">
    <property type="entry name" value="Trimer_LpxA-like_sf"/>
</dbReference>
<evidence type="ECO:0000313" key="6">
    <source>
        <dbReference type="Proteomes" id="UP000242949"/>
    </source>
</evidence>